<evidence type="ECO:0000256" key="6">
    <source>
        <dbReference type="ARBA" id="ARBA00022840"/>
    </source>
</evidence>
<keyword evidence="3 9" id="KW-0479">Metal-binding</keyword>
<feature type="binding site" evidence="9">
    <location>
        <begin position="176"/>
        <end position="177"/>
    </location>
    <ligand>
        <name>ATP</name>
        <dbReference type="ChEBI" id="CHEBI:30616"/>
    </ligand>
</feature>
<feature type="binding site" evidence="9">
    <location>
        <position position="18"/>
    </location>
    <ligand>
        <name>Mg(2+)</name>
        <dbReference type="ChEBI" id="CHEBI:18420"/>
    </ligand>
</feature>
<dbReference type="HAMAP" id="MF_00336">
    <property type="entry name" value="BioD"/>
    <property type="match status" value="1"/>
</dbReference>
<evidence type="ECO:0000256" key="8">
    <source>
        <dbReference type="ARBA" id="ARBA00047386"/>
    </source>
</evidence>
<gene>
    <name evidence="9" type="primary">bioD</name>
    <name evidence="10" type="ORF">ARC78_09885</name>
</gene>
<dbReference type="AlphaFoldDB" id="A0A0R0APS2"/>
<comment type="subunit">
    <text evidence="9">Homodimer.</text>
</comment>
<dbReference type="EC" id="6.3.3.3" evidence="9"/>
<organism evidence="10 11">
    <name type="scientific">Stenotrophomonas pictorum JCM 9942</name>
    <dbReference type="NCBI Taxonomy" id="1236960"/>
    <lineage>
        <taxon>Bacteria</taxon>
        <taxon>Pseudomonadati</taxon>
        <taxon>Pseudomonadota</taxon>
        <taxon>Gammaproteobacteria</taxon>
        <taxon>Lysobacterales</taxon>
        <taxon>Lysobacteraceae</taxon>
        <taxon>Stenotrophomonas</taxon>
    </lineage>
</organism>
<comment type="catalytic activity">
    <reaction evidence="8">
        <text>(7R,8S)-8-amino-7-(carboxyamino)nonanoate + ATP = (4R,5S)-dethiobiotin + ADP + phosphate + H(+)</text>
        <dbReference type="Rhea" id="RHEA:63684"/>
        <dbReference type="ChEBI" id="CHEBI:15378"/>
        <dbReference type="ChEBI" id="CHEBI:30616"/>
        <dbReference type="ChEBI" id="CHEBI:43474"/>
        <dbReference type="ChEBI" id="CHEBI:149470"/>
        <dbReference type="ChEBI" id="CHEBI:149473"/>
        <dbReference type="ChEBI" id="CHEBI:456216"/>
    </reaction>
</comment>
<feature type="binding site" evidence="9">
    <location>
        <position position="51"/>
    </location>
    <ligand>
        <name>ATP</name>
        <dbReference type="ChEBI" id="CHEBI:30616"/>
    </ligand>
</feature>
<evidence type="ECO:0000313" key="10">
    <source>
        <dbReference type="EMBL" id="KRG42243.1"/>
    </source>
</evidence>
<dbReference type="InterPro" id="IPR004472">
    <property type="entry name" value="DTB_synth_BioD"/>
</dbReference>
<comment type="caution">
    <text evidence="9">Lacks conserved residue(s) required for the propagation of feature annotation.</text>
</comment>
<dbReference type="Pfam" id="PF13500">
    <property type="entry name" value="AAA_26"/>
    <property type="match status" value="1"/>
</dbReference>
<feature type="binding site" evidence="9">
    <location>
        <begin position="116"/>
        <end position="119"/>
    </location>
    <ligand>
        <name>ATP</name>
        <dbReference type="ChEBI" id="CHEBI:30616"/>
    </ligand>
</feature>
<dbReference type="Proteomes" id="UP000050836">
    <property type="component" value="Unassembled WGS sequence"/>
</dbReference>
<dbReference type="SUPFAM" id="SSF52540">
    <property type="entry name" value="P-loop containing nucleoside triphosphate hydrolases"/>
    <property type="match status" value="1"/>
</dbReference>
<feature type="active site" evidence="9">
    <location>
        <position position="39"/>
    </location>
</feature>
<keyword evidence="1 9" id="KW-0963">Cytoplasm</keyword>
<dbReference type="Gene3D" id="3.40.50.300">
    <property type="entry name" value="P-loop containing nucleotide triphosphate hydrolases"/>
    <property type="match status" value="1"/>
</dbReference>
<comment type="catalytic activity">
    <reaction evidence="9">
        <text>(7R,8S)-7,8-diammoniononanoate + CO2 + ATP = (4R,5S)-dethiobiotin + ADP + phosphate + 3 H(+)</text>
        <dbReference type="Rhea" id="RHEA:15805"/>
        <dbReference type="ChEBI" id="CHEBI:15378"/>
        <dbReference type="ChEBI" id="CHEBI:16526"/>
        <dbReference type="ChEBI" id="CHEBI:30616"/>
        <dbReference type="ChEBI" id="CHEBI:43474"/>
        <dbReference type="ChEBI" id="CHEBI:149469"/>
        <dbReference type="ChEBI" id="CHEBI:149473"/>
        <dbReference type="ChEBI" id="CHEBI:456216"/>
        <dbReference type="EC" id="6.3.3.3"/>
    </reaction>
</comment>
<dbReference type="UniPathway" id="UPA00078">
    <property type="reaction ID" value="UER00161"/>
</dbReference>
<keyword evidence="7 9" id="KW-0460">Magnesium</keyword>
<accession>A0A0R0APS2</accession>
<dbReference type="OrthoDB" id="9802097at2"/>
<dbReference type="GO" id="GO:0042803">
    <property type="term" value="F:protein homodimerization activity"/>
    <property type="evidence" value="ECO:0007669"/>
    <property type="project" value="UniProtKB-ARBA"/>
</dbReference>
<evidence type="ECO:0000256" key="9">
    <source>
        <dbReference type="HAMAP-Rule" id="MF_00336"/>
    </source>
</evidence>
<dbReference type="NCBIfam" id="TIGR00347">
    <property type="entry name" value="bioD"/>
    <property type="match status" value="1"/>
</dbReference>
<comment type="caution">
    <text evidence="10">The sequence shown here is derived from an EMBL/GenBank/DDBJ whole genome shotgun (WGS) entry which is preliminary data.</text>
</comment>
<protein>
    <recommendedName>
        <fullName evidence="9">ATP-dependent dethiobiotin synthetase BioD</fullName>
        <ecNumber evidence="9">6.3.3.3</ecNumber>
    </recommendedName>
    <alternativeName>
        <fullName evidence="9">DTB synthetase</fullName>
        <shortName evidence="9">DTBS</shortName>
    </alternativeName>
    <alternativeName>
        <fullName evidence="9">Dethiobiotin synthase</fullName>
    </alternativeName>
</protein>
<evidence type="ECO:0000256" key="7">
    <source>
        <dbReference type="ARBA" id="ARBA00022842"/>
    </source>
</evidence>
<keyword evidence="4 9" id="KW-0547">Nucleotide-binding</keyword>
<dbReference type="GO" id="GO:0005829">
    <property type="term" value="C:cytosol"/>
    <property type="evidence" value="ECO:0007669"/>
    <property type="project" value="TreeGrafter"/>
</dbReference>
<keyword evidence="2 9" id="KW-0436">Ligase</keyword>
<dbReference type="EMBL" id="LLXS01000020">
    <property type="protein sequence ID" value="KRG42243.1"/>
    <property type="molecule type" value="Genomic_DNA"/>
</dbReference>
<proteinExistence type="inferred from homology"/>
<feature type="binding site" evidence="9">
    <location>
        <position position="116"/>
    </location>
    <ligand>
        <name>Mg(2+)</name>
        <dbReference type="ChEBI" id="CHEBI:18420"/>
    </ligand>
</feature>
<feature type="binding site" evidence="9">
    <location>
        <position position="51"/>
    </location>
    <ligand>
        <name>Mg(2+)</name>
        <dbReference type="ChEBI" id="CHEBI:18420"/>
    </ligand>
</feature>
<keyword evidence="6 9" id="KW-0067">ATP-binding</keyword>
<dbReference type="GO" id="GO:0000287">
    <property type="term" value="F:magnesium ion binding"/>
    <property type="evidence" value="ECO:0007669"/>
    <property type="project" value="UniProtKB-UniRule"/>
</dbReference>
<evidence type="ECO:0000256" key="5">
    <source>
        <dbReference type="ARBA" id="ARBA00022756"/>
    </source>
</evidence>
<dbReference type="PANTHER" id="PTHR43210:SF2">
    <property type="entry name" value="ATP-DEPENDENT DETHIOBIOTIN SYNTHETASE BIOD 2"/>
    <property type="match status" value="1"/>
</dbReference>
<evidence type="ECO:0000313" key="11">
    <source>
        <dbReference type="Proteomes" id="UP000050836"/>
    </source>
</evidence>
<comment type="similarity">
    <text evidence="9">Belongs to the dethiobiotin synthetase family.</text>
</comment>
<sequence>MNGKVVFVSGIDTDIGKTVVTGWLARQWLEQGDNVITQKLVQTGCVGASDDILMHRRIMGCDLFEEDRDGTTMPVLYAYPASPHLAARLEQRELDLAAIEQATARLCARYDTVLVEGAGGLMVPLTAQLLTIDYVVQRGWPVLLVTSGRLGSINHTLLSLEAIAARGITLHGVAWNCRDDSDDEVIAADSLGFIRAHVARHFPQAQWYEAPRLELA</sequence>
<evidence type="ECO:0000256" key="3">
    <source>
        <dbReference type="ARBA" id="ARBA00022723"/>
    </source>
</evidence>
<keyword evidence="5 9" id="KW-0093">Biotin biosynthesis</keyword>
<evidence type="ECO:0000256" key="2">
    <source>
        <dbReference type="ARBA" id="ARBA00022598"/>
    </source>
</evidence>
<comment type="subcellular location">
    <subcellularLocation>
        <location evidence="9">Cytoplasm</location>
    </subcellularLocation>
</comment>
<dbReference type="CDD" id="cd03109">
    <property type="entry name" value="DTBS"/>
    <property type="match status" value="1"/>
</dbReference>
<reference evidence="10 11" key="1">
    <citation type="submission" date="2015-10" db="EMBL/GenBank/DDBJ databases">
        <title>Genome sequencing and analysis of members of genus Stenotrophomonas.</title>
        <authorList>
            <person name="Patil P.P."/>
            <person name="Midha S."/>
            <person name="Patil P.B."/>
        </authorList>
    </citation>
    <scope>NUCLEOTIDE SEQUENCE [LARGE SCALE GENOMIC DNA]</scope>
    <source>
        <strain evidence="10 11">JCM 9942</strain>
    </source>
</reference>
<feature type="binding site" evidence="9">
    <location>
        <begin position="14"/>
        <end position="19"/>
    </location>
    <ligand>
        <name>ATP</name>
        <dbReference type="ChEBI" id="CHEBI:30616"/>
    </ligand>
</feature>
<comment type="pathway">
    <text evidence="9">Cofactor biosynthesis; biotin biosynthesis; biotin from 7,8-diaminononanoate: step 1/2.</text>
</comment>
<evidence type="ECO:0000256" key="4">
    <source>
        <dbReference type="ARBA" id="ARBA00022741"/>
    </source>
</evidence>
<dbReference type="FunFam" id="3.40.50.300:FF:000292">
    <property type="entry name" value="ATP-dependent dethiobiotin synthetase BioD"/>
    <property type="match status" value="1"/>
</dbReference>
<feature type="binding site" evidence="9">
    <location>
        <position position="43"/>
    </location>
    <ligand>
        <name>substrate</name>
    </ligand>
</feature>
<comment type="function">
    <text evidence="9">Catalyzes a mechanistically unusual reaction, the ATP-dependent insertion of CO2 between the N7 and N8 nitrogen atoms of 7,8-diaminopelargonic acid (DAPA, also called 7,8-diammoniononanoate) to form a ureido ring.</text>
</comment>
<dbReference type="PIRSF" id="PIRSF006755">
    <property type="entry name" value="DTB_synth"/>
    <property type="match status" value="1"/>
</dbReference>
<dbReference type="GO" id="GO:0005524">
    <property type="term" value="F:ATP binding"/>
    <property type="evidence" value="ECO:0007669"/>
    <property type="project" value="UniProtKB-UniRule"/>
</dbReference>
<dbReference type="RefSeq" id="WP_054660356.1">
    <property type="nucleotide sequence ID" value="NZ_BAZI01000358.1"/>
</dbReference>
<dbReference type="GO" id="GO:0004141">
    <property type="term" value="F:dethiobiotin synthase activity"/>
    <property type="evidence" value="ECO:0007669"/>
    <property type="project" value="UniProtKB-UniRule"/>
</dbReference>
<name>A0A0R0APS2_9GAMM</name>
<dbReference type="GO" id="GO:0009102">
    <property type="term" value="P:biotin biosynthetic process"/>
    <property type="evidence" value="ECO:0007669"/>
    <property type="project" value="UniProtKB-UniRule"/>
</dbReference>
<comment type="cofactor">
    <cofactor evidence="9">
        <name>Mg(2+)</name>
        <dbReference type="ChEBI" id="CHEBI:18420"/>
    </cofactor>
</comment>
<dbReference type="InterPro" id="IPR027417">
    <property type="entry name" value="P-loop_NTPase"/>
</dbReference>
<dbReference type="PANTHER" id="PTHR43210">
    <property type="entry name" value="DETHIOBIOTIN SYNTHETASE"/>
    <property type="match status" value="1"/>
</dbReference>
<evidence type="ECO:0000256" key="1">
    <source>
        <dbReference type="ARBA" id="ARBA00022490"/>
    </source>
</evidence>
<keyword evidence="11" id="KW-1185">Reference proteome</keyword>